<evidence type="ECO:0000256" key="1">
    <source>
        <dbReference type="ARBA" id="ARBA00022786"/>
    </source>
</evidence>
<dbReference type="Gene3D" id="3.30.200.20">
    <property type="entry name" value="Phosphorylase Kinase, domain 1"/>
    <property type="match status" value="1"/>
</dbReference>
<dbReference type="InterPro" id="IPR051348">
    <property type="entry name" value="U-box_ubiquitin_ligases"/>
</dbReference>
<reference evidence="5 6" key="1">
    <citation type="journal article" date="2018" name="Cell">
        <title>The Chara Genome: Secondary Complexity and Implications for Plant Terrestrialization.</title>
        <authorList>
            <person name="Nishiyama T."/>
            <person name="Sakayama H."/>
            <person name="Vries J.D."/>
            <person name="Buschmann H."/>
            <person name="Saint-Marcoux D."/>
            <person name="Ullrich K.K."/>
            <person name="Haas F.B."/>
            <person name="Vanderstraeten L."/>
            <person name="Becker D."/>
            <person name="Lang D."/>
            <person name="Vosolsobe S."/>
            <person name="Rombauts S."/>
            <person name="Wilhelmsson P.K.I."/>
            <person name="Janitza P."/>
            <person name="Kern R."/>
            <person name="Heyl A."/>
            <person name="Rumpler F."/>
            <person name="Villalobos L.I.A.C."/>
            <person name="Clay J.M."/>
            <person name="Skokan R."/>
            <person name="Toyoda A."/>
            <person name="Suzuki Y."/>
            <person name="Kagoshima H."/>
            <person name="Schijlen E."/>
            <person name="Tajeshwar N."/>
            <person name="Catarino B."/>
            <person name="Hetherington A.J."/>
            <person name="Saltykova A."/>
            <person name="Bonnot C."/>
            <person name="Breuninger H."/>
            <person name="Symeonidi A."/>
            <person name="Radhakrishnan G.V."/>
            <person name="Van Nieuwerburgh F."/>
            <person name="Deforce D."/>
            <person name="Chang C."/>
            <person name="Karol K.G."/>
            <person name="Hedrich R."/>
            <person name="Ulvskov P."/>
            <person name="Glockner G."/>
            <person name="Delwiche C.F."/>
            <person name="Petrasek J."/>
            <person name="Van de Peer Y."/>
            <person name="Friml J."/>
            <person name="Beilby M."/>
            <person name="Dolan L."/>
            <person name="Kohara Y."/>
            <person name="Sugano S."/>
            <person name="Fujiyama A."/>
            <person name="Delaux P.-M."/>
            <person name="Quint M."/>
            <person name="TheiBen G."/>
            <person name="Hagemann M."/>
            <person name="Harholt J."/>
            <person name="Dunand C."/>
            <person name="Zachgo S."/>
            <person name="Langdale J."/>
            <person name="Maumus F."/>
            <person name="Straeten D.V.D."/>
            <person name="Gould S.B."/>
            <person name="Rensing S.A."/>
        </authorList>
    </citation>
    <scope>NUCLEOTIDE SEQUENCE [LARGE SCALE GENOMIC DNA]</scope>
    <source>
        <strain evidence="5 6">S276</strain>
    </source>
</reference>
<name>A0A388M9A9_CHABU</name>
<organism evidence="5 6">
    <name type="scientific">Chara braunii</name>
    <name type="common">Braun's stonewort</name>
    <dbReference type="NCBI Taxonomy" id="69332"/>
    <lineage>
        <taxon>Eukaryota</taxon>
        <taxon>Viridiplantae</taxon>
        <taxon>Streptophyta</taxon>
        <taxon>Charophyceae</taxon>
        <taxon>Charales</taxon>
        <taxon>Characeae</taxon>
        <taxon>Chara</taxon>
    </lineage>
</organism>
<dbReference type="GO" id="GO:0005524">
    <property type="term" value="F:ATP binding"/>
    <property type="evidence" value="ECO:0007669"/>
    <property type="project" value="InterPro"/>
</dbReference>
<dbReference type="SMART" id="SM00320">
    <property type="entry name" value="WD40"/>
    <property type="match status" value="3"/>
</dbReference>
<dbReference type="AlphaFoldDB" id="A0A388M9A9"/>
<protein>
    <recommendedName>
        <fullName evidence="4">Protein kinase domain-containing protein</fullName>
    </recommendedName>
</protein>
<dbReference type="OrthoDB" id="4062651at2759"/>
<feature type="coiled-coil region" evidence="2">
    <location>
        <begin position="554"/>
        <end position="588"/>
    </location>
</feature>
<feature type="compositionally biased region" description="Basic and acidic residues" evidence="3">
    <location>
        <begin position="391"/>
        <end position="418"/>
    </location>
</feature>
<keyword evidence="6" id="KW-1185">Reference proteome</keyword>
<feature type="region of interest" description="Disordered" evidence="3">
    <location>
        <begin position="915"/>
        <end position="936"/>
    </location>
</feature>
<dbReference type="EMBL" id="BFEA01000879">
    <property type="protein sequence ID" value="GBG91177.1"/>
    <property type="molecule type" value="Genomic_DNA"/>
</dbReference>
<dbReference type="InterPro" id="IPR000719">
    <property type="entry name" value="Prot_kinase_dom"/>
</dbReference>
<dbReference type="InterPro" id="IPR001245">
    <property type="entry name" value="Ser-Thr/Tyr_kinase_cat_dom"/>
</dbReference>
<comment type="caution">
    <text evidence="5">The sequence shown here is derived from an EMBL/GenBank/DDBJ whole genome shotgun (WGS) entry which is preliminary data.</text>
</comment>
<sequence>MASSDVQGELELKLKRQERNLGDCYLNVDVHPMKRWVVFVRDYKLLQVWNFKRPTCHLVANKPSGRTTRYLVAKFLGRKDWVVLVYSTSRGYSIDIYKIIMSTSDLGTFLLQRRLTIEPSLCASSPGPVVSRHLVDLPPLPPLATDYGSRYILTAGTYSIHMWDVHSWEKLPLPDLPDITQLSFHPSESQIFATGRRGGEIRLHDHGEWSVLRTDEVWESITSMEFGSDERKSLLITGNSLGQVQIWDYQRRECLSTLGVAEGLVDVIALFHPLRPYIMCALDTGVIKVYNDSDYKPVACHRTGLRRLQSMAPYRESNHVILGGKGMFVVMEADHPAKKIKTENTSEQGTEDSAAAHKQKGSMPAKKISPRATGVIDLTDETAAPARSKHEKTEARADSKNIDNELNWRRGAMGERSDQSGSENEENVVGTDESNGMQQTPTPTERFVQPLPKNKRKENEIDTGAEKKVKLIRTEASFLKKGFEESRSQHVKQEQIHAERIEEFKNEVRSLAAKEQALRARCEECESQKKSSDKLHAETVKRLKVKARRLRIESAGLREGLENSKAEIKRLEEMYEESKVNVKDLECRLQRYCSAGDTSEKYVGLRAAGNQKDRADRLWEFASQELQAATNSFDDSCKLEERRYADFYVGKMSSVMIKQLKAGNKILWNQHGKLTREMMDRLKSLQHSHLQTFLGVCYENNCLVYEHMANGSVKDRIISCAKGGSTRKSLSWDVRLRVIAQVAHALFFLHSNQSVAGGPIIHRGIKPENIFLDANLVAKIGEVEAALLAPERASEMCMSAAKSSLQYLAPEFCQSNGTFSDEKTDIYSFGVTVLEILSGNFTDAVRSLGKAFEESDQTLASALDAKAGDWDVDLVLKAVELGLSCADLDSRNRPSMKKGEDAILVRLDDIVSKVKNSVPRGRPSNRQGQMGEGSGG</sequence>
<dbReference type="GO" id="GO:0004672">
    <property type="term" value="F:protein kinase activity"/>
    <property type="evidence" value="ECO:0007669"/>
    <property type="project" value="InterPro"/>
</dbReference>
<dbReference type="Proteomes" id="UP000265515">
    <property type="component" value="Unassembled WGS sequence"/>
</dbReference>
<feature type="compositionally biased region" description="Polar residues" evidence="3">
    <location>
        <begin position="432"/>
        <end position="443"/>
    </location>
</feature>
<evidence type="ECO:0000313" key="5">
    <source>
        <dbReference type="EMBL" id="GBG91177.1"/>
    </source>
</evidence>
<evidence type="ECO:0000259" key="4">
    <source>
        <dbReference type="PROSITE" id="PS50011"/>
    </source>
</evidence>
<dbReference type="SUPFAM" id="SSF50978">
    <property type="entry name" value="WD40 repeat-like"/>
    <property type="match status" value="1"/>
</dbReference>
<evidence type="ECO:0000256" key="2">
    <source>
        <dbReference type="SAM" id="Coils"/>
    </source>
</evidence>
<dbReference type="PANTHER" id="PTHR45647">
    <property type="entry name" value="OS02G0152300 PROTEIN"/>
    <property type="match status" value="1"/>
</dbReference>
<feature type="coiled-coil region" evidence="2">
    <location>
        <begin position="501"/>
        <end position="528"/>
    </location>
</feature>
<dbReference type="Gramene" id="GBG91177">
    <property type="protein sequence ID" value="GBG91177"/>
    <property type="gene ID" value="CBR_g52059"/>
</dbReference>
<dbReference type="InterPro" id="IPR036322">
    <property type="entry name" value="WD40_repeat_dom_sf"/>
</dbReference>
<dbReference type="Pfam" id="PF07714">
    <property type="entry name" value="PK_Tyr_Ser-Thr"/>
    <property type="match status" value="1"/>
</dbReference>
<dbReference type="SUPFAM" id="SSF56112">
    <property type="entry name" value="Protein kinase-like (PK-like)"/>
    <property type="match status" value="1"/>
</dbReference>
<dbReference type="InterPro" id="IPR001680">
    <property type="entry name" value="WD40_rpt"/>
</dbReference>
<keyword evidence="1" id="KW-0833">Ubl conjugation pathway</keyword>
<keyword evidence="2" id="KW-0175">Coiled coil</keyword>
<evidence type="ECO:0000256" key="3">
    <source>
        <dbReference type="SAM" id="MobiDB-lite"/>
    </source>
</evidence>
<feature type="region of interest" description="Disordered" evidence="3">
    <location>
        <begin position="339"/>
        <end position="449"/>
    </location>
</feature>
<accession>A0A388M9A9</accession>
<evidence type="ECO:0000313" key="6">
    <source>
        <dbReference type="Proteomes" id="UP000265515"/>
    </source>
</evidence>
<dbReference type="PANTHER" id="PTHR45647:SF139">
    <property type="entry name" value="OS02G0152300 PROTEIN"/>
    <property type="match status" value="1"/>
</dbReference>
<dbReference type="Gene3D" id="1.10.510.10">
    <property type="entry name" value="Transferase(Phosphotransferase) domain 1"/>
    <property type="match status" value="1"/>
</dbReference>
<dbReference type="Gene3D" id="2.130.10.10">
    <property type="entry name" value="YVTN repeat-like/Quinoprotein amine dehydrogenase"/>
    <property type="match status" value="1"/>
</dbReference>
<dbReference type="PROSITE" id="PS50011">
    <property type="entry name" value="PROTEIN_KINASE_DOM"/>
    <property type="match status" value="1"/>
</dbReference>
<dbReference type="InterPro" id="IPR011009">
    <property type="entry name" value="Kinase-like_dom_sf"/>
</dbReference>
<gene>
    <name evidence="5" type="ORF">CBR_g52059</name>
</gene>
<proteinExistence type="predicted"/>
<feature type="domain" description="Protein kinase" evidence="4">
    <location>
        <begin position="633"/>
        <end position="904"/>
    </location>
</feature>
<dbReference type="InterPro" id="IPR015943">
    <property type="entry name" value="WD40/YVTN_repeat-like_dom_sf"/>
</dbReference>